<evidence type="ECO:0000313" key="4">
    <source>
        <dbReference type="Proteomes" id="UP000193623"/>
    </source>
</evidence>
<dbReference type="Proteomes" id="UP000193623">
    <property type="component" value="Unassembled WGS sequence"/>
</dbReference>
<dbReference type="SUPFAM" id="SSF55961">
    <property type="entry name" value="Bet v1-like"/>
    <property type="match status" value="1"/>
</dbReference>
<dbReference type="InterPro" id="IPR013538">
    <property type="entry name" value="ASHA1/2-like_C"/>
</dbReference>
<proteinExistence type="inferred from homology"/>
<dbReference type="Gene3D" id="3.30.530.20">
    <property type="match status" value="1"/>
</dbReference>
<evidence type="ECO:0000259" key="2">
    <source>
        <dbReference type="Pfam" id="PF08327"/>
    </source>
</evidence>
<dbReference type="EMBL" id="FWFT01000004">
    <property type="protein sequence ID" value="SLN51611.1"/>
    <property type="molecule type" value="Genomic_DNA"/>
</dbReference>
<dbReference type="RefSeq" id="WP_159453151.1">
    <property type="nucleotide sequence ID" value="NZ_FWFT01000004.1"/>
</dbReference>
<feature type="domain" description="Activator of Hsp90 ATPase homologue 1/2-like C-terminal" evidence="2">
    <location>
        <begin position="14"/>
        <end position="145"/>
    </location>
</feature>
<organism evidence="3 4">
    <name type="scientific">Pseudooctadecabacter jejudonensis</name>
    <dbReference type="NCBI Taxonomy" id="1391910"/>
    <lineage>
        <taxon>Bacteria</taxon>
        <taxon>Pseudomonadati</taxon>
        <taxon>Pseudomonadota</taxon>
        <taxon>Alphaproteobacteria</taxon>
        <taxon>Rhodobacterales</taxon>
        <taxon>Paracoccaceae</taxon>
        <taxon>Pseudooctadecabacter</taxon>
    </lineage>
</organism>
<reference evidence="3 4" key="1">
    <citation type="submission" date="2017-03" db="EMBL/GenBank/DDBJ databases">
        <authorList>
            <person name="Afonso C.L."/>
            <person name="Miller P.J."/>
            <person name="Scott M.A."/>
            <person name="Spackman E."/>
            <person name="Goraichik I."/>
            <person name="Dimitrov K.M."/>
            <person name="Suarez D.L."/>
            <person name="Swayne D.E."/>
        </authorList>
    </citation>
    <scope>NUCLEOTIDE SEQUENCE [LARGE SCALE GENOMIC DNA]</scope>
    <source>
        <strain evidence="3 4">CECT 8397</strain>
    </source>
</reference>
<protein>
    <recommendedName>
        <fullName evidence="2">Activator of Hsp90 ATPase homologue 1/2-like C-terminal domain-containing protein</fullName>
    </recommendedName>
</protein>
<dbReference type="InterPro" id="IPR023393">
    <property type="entry name" value="START-like_dom_sf"/>
</dbReference>
<dbReference type="Pfam" id="PF08327">
    <property type="entry name" value="AHSA1"/>
    <property type="match status" value="1"/>
</dbReference>
<evidence type="ECO:0000313" key="3">
    <source>
        <dbReference type="EMBL" id="SLN51611.1"/>
    </source>
</evidence>
<comment type="similarity">
    <text evidence="1">Belongs to the AHA1 family.</text>
</comment>
<dbReference type="OrthoDB" id="9805228at2"/>
<keyword evidence="4" id="KW-1185">Reference proteome</keyword>
<dbReference type="AlphaFoldDB" id="A0A1Y5SYK2"/>
<accession>A0A1Y5SYK2</accession>
<gene>
    <name evidence="3" type="ORF">PSJ8397_02703</name>
</gene>
<name>A0A1Y5SYK2_9RHOB</name>
<evidence type="ECO:0000256" key="1">
    <source>
        <dbReference type="ARBA" id="ARBA00006817"/>
    </source>
</evidence>
<sequence length="150" mass="16203">MSTDTFTFDRQFPLPPDRMFTVMTAPEYREIWGAPDDGQVLQTISSDFTVGGTEHHRCGPKEAPEFEVMTRWYNIDAPHTVTYTETIHAGGMALGAGLVTYVLTPAGTGTDATITVAVVSFVGPEMIDEFRAGWTGGLAKLDALAAKQAS</sequence>